<evidence type="ECO:0000313" key="3">
    <source>
        <dbReference type="Proteomes" id="UP001430796"/>
    </source>
</evidence>
<feature type="transmembrane region" description="Helical" evidence="1">
    <location>
        <begin position="238"/>
        <end position="263"/>
    </location>
</feature>
<feature type="transmembrane region" description="Helical" evidence="1">
    <location>
        <begin position="275"/>
        <end position="301"/>
    </location>
</feature>
<dbReference type="Proteomes" id="UP001430796">
    <property type="component" value="Unassembled WGS sequence"/>
</dbReference>
<reference evidence="2 3" key="3">
    <citation type="submission" date="2022-01" db="EMBL/GenBank/DDBJ databases">
        <authorList>
            <person name="Zhou L.Y."/>
        </authorList>
    </citation>
    <scope>NUCLEOTIDE SEQUENCE [LARGE SCALE GENOMIC DNA]</scope>
    <source>
        <strain evidence="2 3">TLK-CK17</strain>
    </source>
</reference>
<feature type="transmembrane region" description="Helical" evidence="1">
    <location>
        <begin position="42"/>
        <end position="64"/>
    </location>
</feature>
<evidence type="ECO:0000313" key="2">
    <source>
        <dbReference type="EMBL" id="MCF7223128.1"/>
    </source>
</evidence>
<feature type="transmembrane region" description="Helical" evidence="1">
    <location>
        <begin position="84"/>
        <end position="103"/>
    </location>
</feature>
<gene>
    <name evidence="2" type="ORF">L3V18_15225</name>
</gene>
<keyword evidence="3" id="KW-1185">Reference proteome</keyword>
<keyword evidence="1" id="KW-0812">Transmembrane</keyword>
<feature type="transmembrane region" description="Helical" evidence="1">
    <location>
        <begin position="109"/>
        <end position="127"/>
    </location>
</feature>
<feature type="transmembrane region" description="Helical" evidence="1">
    <location>
        <begin position="163"/>
        <end position="184"/>
    </location>
</feature>
<sequence>MTRRSRWHRVRRWAFAALLLAAAVLLVRYARGIDWPQVGAALAGYAPSTLLSAAALAALSYLLYGSYDLVARVHAGHALPAGKVLAIAFTCYAFGLNIGALVGSTGLRYRLYSHAGLGAGCITRIVVFSTATNWLGYLMLAGALLAMGAIAPPPHWGPAGASLRWLGAGMFAAAAGYLLACRFGHGRMFHLRSHHFRLPPPSLGALQLLLAGTNWALAGAVLHVLMPPAIGYFDALGALLMSALATLIVRIPAGLGVLEAVTLAALGHLESTPRLLAAVLAFRACYYLLPLLAGLVLYTVLETRALRAVRES</sequence>
<organism evidence="2 3">
    <name type="scientific">Marilutibacter chinensis</name>
    <dbReference type="NCBI Taxonomy" id="2912247"/>
    <lineage>
        <taxon>Bacteria</taxon>
        <taxon>Pseudomonadati</taxon>
        <taxon>Pseudomonadota</taxon>
        <taxon>Gammaproteobacteria</taxon>
        <taxon>Lysobacterales</taxon>
        <taxon>Lysobacteraceae</taxon>
        <taxon>Marilutibacter</taxon>
    </lineage>
</organism>
<keyword evidence="1" id="KW-0472">Membrane</keyword>
<dbReference type="RefSeq" id="WP_237056002.1">
    <property type="nucleotide sequence ID" value="NZ_JAKJPO010000011.1"/>
</dbReference>
<dbReference type="EMBL" id="JAKJPO010000011">
    <property type="protein sequence ID" value="MCF7223128.1"/>
    <property type="molecule type" value="Genomic_DNA"/>
</dbReference>
<protein>
    <submittedName>
        <fullName evidence="2">UPF0104 family protein</fullName>
    </submittedName>
</protein>
<feature type="transmembrane region" description="Helical" evidence="1">
    <location>
        <begin position="205"/>
        <end position="226"/>
    </location>
</feature>
<comment type="caution">
    <text evidence="2">The sequence shown here is derived from an EMBL/GenBank/DDBJ whole genome shotgun (WGS) entry which is preliminary data.</text>
</comment>
<reference evidence="3" key="1">
    <citation type="submission" date="2022-01" db="EMBL/GenBank/DDBJ databases">
        <title>Lysobacter chinensis sp. nov., a bacterium isolated from cow dung compost.</title>
        <authorList>
            <person name="Zhou L.Y."/>
        </authorList>
    </citation>
    <scope>NUCLEOTIDE SEQUENCE [LARGE SCALE GENOMIC DNA]</scope>
    <source>
        <strain evidence="3">TLK-CK17</strain>
    </source>
</reference>
<reference evidence="2 3" key="2">
    <citation type="submission" date="2022-01" db="EMBL/GenBank/DDBJ databases">
        <title>Lysobacter chinensis sp. nov., a bacterium isolated from cow dung compost.</title>
        <authorList>
            <person name="Liu Y."/>
        </authorList>
    </citation>
    <scope>NUCLEOTIDE SEQUENCE [LARGE SCALE GENOMIC DNA]</scope>
    <source>
        <strain evidence="2 3">TLK-CK17</strain>
    </source>
</reference>
<name>A0ABS9HXQ8_9GAMM</name>
<evidence type="ECO:0000256" key="1">
    <source>
        <dbReference type="SAM" id="Phobius"/>
    </source>
</evidence>
<proteinExistence type="predicted"/>
<keyword evidence="1" id="KW-1133">Transmembrane helix</keyword>
<feature type="transmembrane region" description="Helical" evidence="1">
    <location>
        <begin position="134"/>
        <end position="151"/>
    </location>
</feature>
<accession>A0ABS9HXQ8</accession>